<sequence length="87" mass="9416">MRLRAASMPLAIIGLTAACQPQPTPLTSCSTSAHQSLVGKNIGDVSLPESLPQRVIIPDSVIRQDMNPRRLNIHVDDKGWITRISCG</sequence>
<dbReference type="Gene3D" id="3.30.10.10">
    <property type="entry name" value="Trypsin Inhibitor V, subunit A"/>
    <property type="match status" value="1"/>
</dbReference>
<dbReference type="PROSITE" id="PS51257">
    <property type="entry name" value="PROKAR_LIPOPROTEIN"/>
    <property type="match status" value="1"/>
</dbReference>
<reference evidence="1" key="1">
    <citation type="submission" date="2022-12" db="EMBL/GenBank/DDBJ databases">
        <title>Paracoccus onchidii sp. nov., isolated from a marine invertebrate from the South China Sea.</title>
        <authorList>
            <person name="Xu S."/>
            <person name="Liu Z."/>
            <person name="Xu Y."/>
        </authorList>
    </citation>
    <scope>NUCLEOTIDE SEQUENCE</scope>
    <source>
        <strain evidence="1">Z330</strain>
    </source>
</reference>
<organism evidence="1 2">
    <name type="scientific">Paracoccus onchidii</name>
    <dbReference type="NCBI Taxonomy" id="3017813"/>
    <lineage>
        <taxon>Bacteria</taxon>
        <taxon>Pseudomonadati</taxon>
        <taxon>Pseudomonadota</taxon>
        <taxon>Alphaproteobacteria</taxon>
        <taxon>Rhodobacterales</taxon>
        <taxon>Paracoccaceae</taxon>
        <taxon>Paracoccus</taxon>
    </lineage>
</organism>
<keyword evidence="2" id="KW-1185">Reference proteome</keyword>
<dbReference type="Proteomes" id="UP001165641">
    <property type="component" value="Unassembled WGS sequence"/>
</dbReference>
<dbReference type="PANTHER" id="PTHR39600:SF1">
    <property type="entry name" value="PEPTIDASE INHIBITOR I78 FAMILY PROTEIN"/>
    <property type="match status" value="1"/>
</dbReference>
<accession>A0ABT4ZDS7</accession>
<comment type="caution">
    <text evidence="1">The sequence shown here is derived from an EMBL/GenBank/DDBJ whole genome shotgun (WGS) entry which is preliminary data.</text>
</comment>
<protein>
    <submittedName>
        <fullName evidence="1">I78 family peptidase inhibitor</fullName>
    </submittedName>
</protein>
<gene>
    <name evidence="1" type="ORF">PAF17_08170</name>
</gene>
<dbReference type="Pfam" id="PF11720">
    <property type="entry name" value="Inhibitor_I78"/>
    <property type="match status" value="1"/>
</dbReference>
<dbReference type="RefSeq" id="WP_271888606.1">
    <property type="nucleotide sequence ID" value="NZ_JAQBIE010000009.1"/>
</dbReference>
<evidence type="ECO:0000313" key="2">
    <source>
        <dbReference type="Proteomes" id="UP001165641"/>
    </source>
</evidence>
<evidence type="ECO:0000313" key="1">
    <source>
        <dbReference type="EMBL" id="MDB6177486.1"/>
    </source>
</evidence>
<dbReference type="InterPro" id="IPR021719">
    <property type="entry name" value="Prot_inh_I78"/>
</dbReference>
<dbReference type="EMBL" id="JAQBIE010000009">
    <property type="protein sequence ID" value="MDB6177486.1"/>
    <property type="molecule type" value="Genomic_DNA"/>
</dbReference>
<proteinExistence type="predicted"/>
<dbReference type="PANTHER" id="PTHR39600">
    <property type="entry name" value="PEPTIDASE INHIBITOR I78 FAMILY PROTEIN"/>
    <property type="match status" value="1"/>
</dbReference>
<name>A0ABT4ZDS7_9RHOB</name>